<dbReference type="GO" id="GO:0009146">
    <property type="term" value="P:purine nucleoside triphosphate catabolic process"/>
    <property type="evidence" value="ECO:0007669"/>
    <property type="project" value="UniProtKB-ARBA"/>
</dbReference>
<dbReference type="PANTHER" id="PTHR11067">
    <property type="entry name" value="INOSINE TRIPHOSPHATE PYROPHOSPHATASE/HAM1 PROTEIN"/>
    <property type="match status" value="1"/>
</dbReference>
<dbReference type="GO" id="GO:0046872">
    <property type="term" value="F:metal ion binding"/>
    <property type="evidence" value="ECO:0007669"/>
    <property type="project" value="UniProtKB-KW"/>
</dbReference>
<evidence type="ECO:0000256" key="8">
    <source>
        <dbReference type="ARBA" id="ARBA00023080"/>
    </source>
</evidence>
<name>A0A381YCQ9_9ZZZZ</name>
<proteinExistence type="inferred from homology"/>
<evidence type="ECO:0000256" key="3">
    <source>
        <dbReference type="ARBA" id="ARBA00011738"/>
    </source>
</evidence>
<keyword evidence="4" id="KW-0479">Metal-binding</keyword>
<evidence type="ECO:0000256" key="13">
    <source>
        <dbReference type="ARBA" id="ARBA00075987"/>
    </source>
</evidence>
<dbReference type="PANTHER" id="PTHR11067:SF9">
    <property type="entry name" value="INOSINE TRIPHOSPHATE PYROPHOSPHATASE"/>
    <property type="match status" value="1"/>
</dbReference>
<dbReference type="CDD" id="cd00515">
    <property type="entry name" value="HAM1"/>
    <property type="match status" value="1"/>
</dbReference>
<evidence type="ECO:0000256" key="4">
    <source>
        <dbReference type="ARBA" id="ARBA00022723"/>
    </source>
</evidence>
<dbReference type="EC" id="3.6.1.66" evidence="11"/>
<dbReference type="HAMAP" id="MF_01405">
    <property type="entry name" value="Non_canon_purine_NTPase"/>
    <property type="match status" value="1"/>
</dbReference>
<reference evidence="17" key="1">
    <citation type="submission" date="2018-05" db="EMBL/GenBank/DDBJ databases">
        <authorList>
            <person name="Lanie J.A."/>
            <person name="Ng W.-L."/>
            <person name="Kazmierczak K.M."/>
            <person name="Andrzejewski T.M."/>
            <person name="Davidsen T.M."/>
            <person name="Wayne K.J."/>
            <person name="Tettelin H."/>
            <person name="Glass J.I."/>
            <person name="Rusch D."/>
            <person name="Podicherti R."/>
            <person name="Tsui H.-C.T."/>
            <person name="Winkler M.E."/>
        </authorList>
    </citation>
    <scope>NUCLEOTIDE SEQUENCE</scope>
</reference>
<dbReference type="GO" id="GO:0000166">
    <property type="term" value="F:nucleotide binding"/>
    <property type="evidence" value="ECO:0007669"/>
    <property type="project" value="UniProtKB-KW"/>
</dbReference>
<evidence type="ECO:0000256" key="5">
    <source>
        <dbReference type="ARBA" id="ARBA00022741"/>
    </source>
</evidence>
<evidence type="ECO:0000256" key="11">
    <source>
        <dbReference type="ARBA" id="ARBA00066468"/>
    </source>
</evidence>
<dbReference type="SUPFAM" id="SSF52972">
    <property type="entry name" value="ITPase-like"/>
    <property type="match status" value="1"/>
</dbReference>
<keyword evidence="8" id="KW-0546">Nucleotide metabolism</keyword>
<sequence>MYCNVNFVCIETIVLASHNLNKVEEIQMLLGNQFHVIPQQAFDIPPIEETGSTFQENALLKAKTVFDITGLPVIGDDSGLEVAALDNQPGVYSSRFAGANASDDDNIDKLLRAMHNIPSAKRSARFRCVVAFLGASSLDQPIFFEGEWVGYIANKRTGKNGFGYDPIFVDLQSELTAAELNSDQKNKISHRGKAIQSLKCYLATN</sequence>
<evidence type="ECO:0000256" key="6">
    <source>
        <dbReference type="ARBA" id="ARBA00022801"/>
    </source>
</evidence>
<dbReference type="GO" id="GO:0005829">
    <property type="term" value="C:cytosol"/>
    <property type="evidence" value="ECO:0007669"/>
    <property type="project" value="TreeGrafter"/>
</dbReference>
<keyword evidence="5" id="KW-0547">Nucleotide-binding</keyword>
<evidence type="ECO:0000256" key="2">
    <source>
        <dbReference type="ARBA" id="ARBA00008023"/>
    </source>
</evidence>
<accession>A0A381YCQ9</accession>
<organism evidence="17">
    <name type="scientific">marine metagenome</name>
    <dbReference type="NCBI Taxonomy" id="408172"/>
    <lineage>
        <taxon>unclassified sequences</taxon>
        <taxon>metagenomes</taxon>
        <taxon>ecological metagenomes</taxon>
    </lineage>
</organism>
<dbReference type="InterPro" id="IPR029001">
    <property type="entry name" value="ITPase-like_fam"/>
</dbReference>
<evidence type="ECO:0000256" key="16">
    <source>
        <dbReference type="ARBA" id="ARBA00083635"/>
    </source>
</evidence>
<comment type="similarity">
    <text evidence="2">Belongs to the HAM1 NTPase family.</text>
</comment>
<comment type="subunit">
    <text evidence="3">Homodimer.</text>
</comment>
<dbReference type="InterPro" id="IPR002637">
    <property type="entry name" value="RdgB/HAM1"/>
</dbReference>
<evidence type="ECO:0000256" key="1">
    <source>
        <dbReference type="ARBA" id="ARBA00001946"/>
    </source>
</evidence>
<dbReference type="Gene3D" id="3.90.950.10">
    <property type="match status" value="1"/>
</dbReference>
<evidence type="ECO:0000256" key="10">
    <source>
        <dbReference type="ARBA" id="ARBA00052017"/>
    </source>
</evidence>
<comment type="catalytic activity">
    <reaction evidence="9">
        <text>dITP + H2O = dIMP + diphosphate + H(+)</text>
        <dbReference type="Rhea" id="RHEA:28342"/>
        <dbReference type="ChEBI" id="CHEBI:15377"/>
        <dbReference type="ChEBI" id="CHEBI:15378"/>
        <dbReference type="ChEBI" id="CHEBI:33019"/>
        <dbReference type="ChEBI" id="CHEBI:61194"/>
        <dbReference type="ChEBI" id="CHEBI:61382"/>
        <dbReference type="EC" id="3.6.1.66"/>
    </reaction>
</comment>
<evidence type="ECO:0000256" key="14">
    <source>
        <dbReference type="ARBA" id="ARBA00078805"/>
    </source>
</evidence>
<keyword evidence="7" id="KW-0460">Magnesium</keyword>
<evidence type="ECO:0000256" key="15">
    <source>
        <dbReference type="ARBA" id="ARBA00083186"/>
    </source>
</evidence>
<comment type="catalytic activity">
    <reaction evidence="10">
        <text>XTP + H2O = XMP + diphosphate + H(+)</text>
        <dbReference type="Rhea" id="RHEA:28610"/>
        <dbReference type="ChEBI" id="CHEBI:15377"/>
        <dbReference type="ChEBI" id="CHEBI:15378"/>
        <dbReference type="ChEBI" id="CHEBI:33019"/>
        <dbReference type="ChEBI" id="CHEBI:57464"/>
        <dbReference type="ChEBI" id="CHEBI:61314"/>
        <dbReference type="EC" id="3.6.1.66"/>
    </reaction>
</comment>
<dbReference type="GO" id="GO:0036220">
    <property type="term" value="F:ITP diphosphatase activity"/>
    <property type="evidence" value="ECO:0007669"/>
    <property type="project" value="UniProtKB-EC"/>
</dbReference>
<dbReference type="FunFam" id="3.90.950.10:FF:000001">
    <property type="entry name" value="dITP/XTP pyrophosphatase"/>
    <property type="match status" value="1"/>
</dbReference>
<evidence type="ECO:0000256" key="7">
    <source>
        <dbReference type="ARBA" id="ARBA00022842"/>
    </source>
</evidence>
<evidence type="ECO:0000256" key="9">
    <source>
        <dbReference type="ARBA" id="ARBA00051875"/>
    </source>
</evidence>
<dbReference type="AlphaFoldDB" id="A0A381YCQ9"/>
<protein>
    <recommendedName>
        <fullName evidence="12">dITP/XTP pyrophosphatase</fullName>
        <ecNumber evidence="11">3.6.1.66</ecNumber>
    </recommendedName>
    <alternativeName>
        <fullName evidence="13">Non-canonical purine NTP pyrophosphatase</fullName>
    </alternativeName>
    <alternativeName>
        <fullName evidence="14">Non-standard purine NTP pyrophosphatase</fullName>
    </alternativeName>
    <alternativeName>
        <fullName evidence="16">Nucleoside-triphosphate diphosphatase</fullName>
    </alternativeName>
    <alternativeName>
        <fullName evidence="15">Nucleoside-triphosphate pyrophosphatase</fullName>
    </alternativeName>
</protein>
<dbReference type="GO" id="GO:0035870">
    <property type="term" value="F:dITP diphosphatase activity"/>
    <property type="evidence" value="ECO:0007669"/>
    <property type="project" value="UniProtKB-ARBA"/>
</dbReference>
<gene>
    <name evidence="17" type="ORF">METZ01_LOCUS127514</name>
</gene>
<dbReference type="GO" id="GO:0009117">
    <property type="term" value="P:nucleotide metabolic process"/>
    <property type="evidence" value="ECO:0007669"/>
    <property type="project" value="UniProtKB-KW"/>
</dbReference>
<dbReference type="GO" id="GO:0036222">
    <property type="term" value="F:XTP diphosphatase activity"/>
    <property type="evidence" value="ECO:0007669"/>
    <property type="project" value="UniProtKB-ARBA"/>
</dbReference>
<keyword evidence="6" id="KW-0378">Hydrolase</keyword>
<dbReference type="InterPro" id="IPR020922">
    <property type="entry name" value="dITP/XTP_pyrophosphatase"/>
</dbReference>
<dbReference type="EMBL" id="UINC01017889">
    <property type="protein sequence ID" value="SVA74660.1"/>
    <property type="molecule type" value="Genomic_DNA"/>
</dbReference>
<dbReference type="GO" id="GO:0017111">
    <property type="term" value="F:ribonucleoside triphosphate phosphatase activity"/>
    <property type="evidence" value="ECO:0007669"/>
    <property type="project" value="InterPro"/>
</dbReference>
<dbReference type="NCBIfam" id="TIGR00042">
    <property type="entry name" value="RdgB/HAM1 family non-canonical purine NTP pyrophosphatase"/>
    <property type="match status" value="1"/>
</dbReference>
<evidence type="ECO:0000256" key="12">
    <source>
        <dbReference type="ARBA" id="ARBA00071289"/>
    </source>
</evidence>
<evidence type="ECO:0000313" key="17">
    <source>
        <dbReference type="EMBL" id="SVA74660.1"/>
    </source>
</evidence>
<dbReference type="Pfam" id="PF01725">
    <property type="entry name" value="Ham1p_like"/>
    <property type="match status" value="1"/>
</dbReference>
<comment type="cofactor">
    <cofactor evidence="1">
        <name>Mg(2+)</name>
        <dbReference type="ChEBI" id="CHEBI:18420"/>
    </cofactor>
</comment>